<proteinExistence type="predicted"/>
<dbReference type="Proteomes" id="UP000499080">
    <property type="component" value="Unassembled WGS sequence"/>
</dbReference>
<protein>
    <submittedName>
        <fullName evidence="1">Uncharacterized protein</fullName>
    </submittedName>
</protein>
<gene>
    <name evidence="1" type="ORF">AVEN_259547_1</name>
</gene>
<reference evidence="1 2" key="1">
    <citation type="journal article" date="2019" name="Sci. Rep.">
        <title>Orb-weaving spider Araneus ventricosus genome elucidates the spidroin gene catalogue.</title>
        <authorList>
            <person name="Kono N."/>
            <person name="Nakamura H."/>
            <person name="Ohtoshi R."/>
            <person name="Moran D.A.P."/>
            <person name="Shinohara A."/>
            <person name="Yoshida Y."/>
            <person name="Fujiwara M."/>
            <person name="Mori M."/>
            <person name="Tomita M."/>
            <person name="Arakawa K."/>
        </authorList>
    </citation>
    <scope>NUCLEOTIDE SEQUENCE [LARGE SCALE GENOMIC DNA]</scope>
</reference>
<keyword evidence="2" id="KW-1185">Reference proteome</keyword>
<sequence>MSCSRSFVRFVRRIAFPVYCAEVCGWEAISWVSSMLGSKSLSCGFCQLWKGMDGYQPDGILSRGSFYSELFSWVLQVIDYTYQVHHQCFIRCGPALEREEESLVNFH</sequence>
<evidence type="ECO:0000313" key="1">
    <source>
        <dbReference type="EMBL" id="GBN43494.1"/>
    </source>
</evidence>
<dbReference type="AlphaFoldDB" id="A0A4Y2NWU7"/>
<organism evidence="1 2">
    <name type="scientific">Araneus ventricosus</name>
    <name type="common">Orbweaver spider</name>
    <name type="synonym">Epeira ventricosa</name>
    <dbReference type="NCBI Taxonomy" id="182803"/>
    <lineage>
        <taxon>Eukaryota</taxon>
        <taxon>Metazoa</taxon>
        <taxon>Ecdysozoa</taxon>
        <taxon>Arthropoda</taxon>
        <taxon>Chelicerata</taxon>
        <taxon>Arachnida</taxon>
        <taxon>Araneae</taxon>
        <taxon>Araneomorphae</taxon>
        <taxon>Entelegynae</taxon>
        <taxon>Araneoidea</taxon>
        <taxon>Araneidae</taxon>
        <taxon>Araneus</taxon>
    </lineage>
</organism>
<accession>A0A4Y2NWU7</accession>
<comment type="caution">
    <text evidence="1">The sequence shown here is derived from an EMBL/GenBank/DDBJ whole genome shotgun (WGS) entry which is preliminary data.</text>
</comment>
<name>A0A4Y2NWU7_ARAVE</name>
<evidence type="ECO:0000313" key="2">
    <source>
        <dbReference type="Proteomes" id="UP000499080"/>
    </source>
</evidence>
<dbReference type="EMBL" id="BGPR01009975">
    <property type="protein sequence ID" value="GBN43494.1"/>
    <property type="molecule type" value="Genomic_DNA"/>
</dbReference>